<dbReference type="EMBL" id="JQCF01000041">
    <property type="protein sequence ID" value="KRN96082.1"/>
    <property type="molecule type" value="Genomic_DNA"/>
</dbReference>
<feature type="domain" description="PepSY" evidence="2">
    <location>
        <begin position="47"/>
        <end position="103"/>
    </location>
</feature>
<reference evidence="3 4" key="1">
    <citation type="journal article" date="2015" name="Genome Announc.">
        <title>Expanding the biotechnology potential of lactobacilli through comparative genomics of 213 strains and associated genera.</title>
        <authorList>
            <person name="Sun Z."/>
            <person name="Harris H.M."/>
            <person name="McCann A."/>
            <person name="Guo C."/>
            <person name="Argimon S."/>
            <person name="Zhang W."/>
            <person name="Yang X."/>
            <person name="Jeffery I.B."/>
            <person name="Cooney J.C."/>
            <person name="Kagawa T.F."/>
            <person name="Liu W."/>
            <person name="Song Y."/>
            <person name="Salvetti E."/>
            <person name="Wrobel A."/>
            <person name="Rasinkangas P."/>
            <person name="Parkhill J."/>
            <person name="Rea M.C."/>
            <person name="O'Sullivan O."/>
            <person name="Ritari J."/>
            <person name="Douillard F.P."/>
            <person name="Paul Ross R."/>
            <person name="Yang R."/>
            <person name="Briner A.E."/>
            <person name="Felis G.E."/>
            <person name="de Vos W.M."/>
            <person name="Barrangou R."/>
            <person name="Klaenhammer T.R."/>
            <person name="Caufield P.W."/>
            <person name="Cui Y."/>
            <person name="Zhang H."/>
            <person name="O'Toole P.W."/>
        </authorList>
    </citation>
    <scope>NUCLEOTIDE SEQUENCE [LARGE SCALE GENOMIC DNA]</scope>
    <source>
        <strain evidence="3 4">DSM 24716</strain>
    </source>
</reference>
<proteinExistence type="predicted"/>
<feature type="domain" description="PepSY" evidence="2">
    <location>
        <begin position="129"/>
        <end position="187"/>
    </location>
</feature>
<keyword evidence="3" id="KW-0449">Lipoprotein</keyword>
<keyword evidence="4" id="KW-1185">Reference proteome</keyword>
<dbReference type="STRING" id="993692.IV57_GL001933"/>
<evidence type="ECO:0000313" key="3">
    <source>
        <dbReference type="EMBL" id="KRN96082.1"/>
    </source>
</evidence>
<dbReference type="Proteomes" id="UP000051006">
    <property type="component" value="Unassembled WGS sequence"/>
</dbReference>
<gene>
    <name evidence="3" type="ORF">IV57_GL001933</name>
</gene>
<dbReference type="PROSITE" id="PS51257">
    <property type="entry name" value="PROKAR_LIPOPROTEIN"/>
    <property type="match status" value="1"/>
</dbReference>
<organism evidence="3 4">
    <name type="scientific">Companilactobacillus kimchiensis</name>
    <dbReference type="NCBI Taxonomy" id="993692"/>
    <lineage>
        <taxon>Bacteria</taxon>
        <taxon>Bacillati</taxon>
        <taxon>Bacillota</taxon>
        <taxon>Bacilli</taxon>
        <taxon>Lactobacillales</taxon>
        <taxon>Lactobacillaceae</taxon>
        <taxon>Companilactobacillus</taxon>
    </lineage>
</organism>
<evidence type="ECO:0000259" key="2">
    <source>
        <dbReference type="Pfam" id="PF03413"/>
    </source>
</evidence>
<feature type="signal peptide" evidence="1">
    <location>
        <begin position="1"/>
        <end position="29"/>
    </location>
</feature>
<sequence>MKLMKKYLFSLGISLLTIFILTGCTSSNSTSNKSKPSGSTELVNNTKISVNKAAEIYQKEFSNAKMNSVELQQHLGKPIYTIEGFDNKYEYEMTINALNKKIIHKSHENLDQDDLVELQNEQLDLSKVISLNEAAKIAKKSAKTGKATEFQLKKEHGNTFWEVTIKNKSSEKEITINALDGNITKIEND</sequence>
<evidence type="ECO:0000313" key="4">
    <source>
        <dbReference type="Proteomes" id="UP000051006"/>
    </source>
</evidence>
<dbReference type="AlphaFoldDB" id="A0A0R2L371"/>
<dbReference type="Gene3D" id="3.10.450.40">
    <property type="match status" value="2"/>
</dbReference>
<dbReference type="Pfam" id="PF03413">
    <property type="entry name" value="PepSY"/>
    <property type="match status" value="2"/>
</dbReference>
<accession>A0A0R2L371</accession>
<dbReference type="PATRIC" id="fig|993692.3.peg.1964"/>
<comment type="caution">
    <text evidence="3">The sequence shown here is derived from an EMBL/GenBank/DDBJ whole genome shotgun (WGS) entry which is preliminary data.</text>
</comment>
<protein>
    <submittedName>
        <fullName evidence="3">Lipoprotein</fullName>
    </submittedName>
</protein>
<feature type="chain" id="PRO_5006419756" evidence="1">
    <location>
        <begin position="30"/>
        <end position="189"/>
    </location>
</feature>
<dbReference type="InterPro" id="IPR025711">
    <property type="entry name" value="PepSY"/>
</dbReference>
<keyword evidence="1" id="KW-0732">Signal</keyword>
<name>A0A0R2L371_9LACO</name>
<evidence type="ECO:0000256" key="1">
    <source>
        <dbReference type="SAM" id="SignalP"/>
    </source>
</evidence>